<comment type="caution">
    <text evidence="1">The sequence shown here is derived from an EMBL/GenBank/DDBJ whole genome shotgun (WGS) entry which is preliminary data.</text>
</comment>
<evidence type="ECO:0000313" key="2">
    <source>
        <dbReference type="Proteomes" id="UP000294752"/>
    </source>
</evidence>
<name>A0A4R7CS65_9SPHI</name>
<reference evidence="1 2" key="1">
    <citation type="submission" date="2019-03" db="EMBL/GenBank/DDBJ databases">
        <title>Genomic Encyclopedia of Type Strains, Phase III (KMG-III): the genomes of soil and plant-associated and newly described type strains.</title>
        <authorList>
            <person name="Whitman W."/>
        </authorList>
    </citation>
    <scope>NUCLEOTIDE SEQUENCE [LARGE SCALE GENOMIC DNA]</scope>
    <source>
        <strain evidence="1 2">CGMCC 1.12801</strain>
    </source>
</reference>
<accession>A0A4R7CS65</accession>
<protein>
    <submittedName>
        <fullName evidence="1">Uncharacterized protein</fullName>
    </submittedName>
</protein>
<dbReference type="EMBL" id="SNZV01000014">
    <property type="protein sequence ID" value="TDS07472.1"/>
    <property type="molecule type" value="Genomic_DNA"/>
</dbReference>
<gene>
    <name evidence="1" type="ORF">B0I21_11418</name>
</gene>
<keyword evidence="2" id="KW-1185">Reference proteome</keyword>
<sequence length="59" mass="7094">MQFISKKKYPDLHYSRCQYVAYFVPNNFYMNRRLLMLLCVTFEGNVRKNRGNRKEVAAA</sequence>
<proteinExistence type="predicted"/>
<dbReference type="Proteomes" id="UP000294752">
    <property type="component" value="Unassembled WGS sequence"/>
</dbReference>
<evidence type="ECO:0000313" key="1">
    <source>
        <dbReference type="EMBL" id="TDS07472.1"/>
    </source>
</evidence>
<organism evidence="1 2">
    <name type="scientific">Sphingobacterium paludis</name>
    <dbReference type="NCBI Taxonomy" id="1476465"/>
    <lineage>
        <taxon>Bacteria</taxon>
        <taxon>Pseudomonadati</taxon>
        <taxon>Bacteroidota</taxon>
        <taxon>Sphingobacteriia</taxon>
        <taxon>Sphingobacteriales</taxon>
        <taxon>Sphingobacteriaceae</taxon>
        <taxon>Sphingobacterium</taxon>
    </lineage>
</organism>
<dbReference type="AlphaFoldDB" id="A0A4R7CS65"/>